<name>A0A930V3R6_9ACTN</name>
<dbReference type="Pfam" id="PF22552">
    <property type="entry name" value="TY-Chap3"/>
    <property type="match status" value="1"/>
</dbReference>
<organism evidence="2 3">
    <name type="scientific">Nocardioides acrostichi</name>
    <dbReference type="NCBI Taxonomy" id="2784339"/>
    <lineage>
        <taxon>Bacteria</taxon>
        <taxon>Bacillati</taxon>
        <taxon>Actinomycetota</taxon>
        <taxon>Actinomycetes</taxon>
        <taxon>Propionibacteriales</taxon>
        <taxon>Nocardioidaceae</taxon>
        <taxon>Nocardioides</taxon>
    </lineage>
</organism>
<keyword evidence="3" id="KW-1185">Reference proteome</keyword>
<dbReference type="Proteomes" id="UP000656804">
    <property type="component" value="Unassembled WGS sequence"/>
</dbReference>
<dbReference type="AlphaFoldDB" id="A0A930V3R6"/>
<gene>
    <name evidence="2" type="ORF">ISG29_15860</name>
</gene>
<sequence length="145" mass="15948">MRGTWDDVNRRLTSTLLALDLGDVLTIGDAPPTPAKKGLFGRARAASSAGPRRYAMVTATRNELVAEVVGSTSFGGDWPMTPEQEAYLERTGWQRPWSDELLTWIRDAPLQRAPNIAIAIVRALQELGCEVEQLEVSLSREDPDA</sequence>
<protein>
    <recommendedName>
        <fullName evidence="1">TY-Chap N-terminal domain-containing protein</fullName>
    </recommendedName>
</protein>
<feature type="domain" description="TY-Chap N-terminal" evidence="1">
    <location>
        <begin position="4"/>
        <end position="127"/>
    </location>
</feature>
<dbReference type="InterPro" id="IPR054344">
    <property type="entry name" value="TY-Chap_N"/>
</dbReference>
<proteinExistence type="predicted"/>
<evidence type="ECO:0000259" key="1">
    <source>
        <dbReference type="Pfam" id="PF22552"/>
    </source>
</evidence>
<comment type="caution">
    <text evidence="2">The sequence shown here is derived from an EMBL/GenBank/DDBJ whole genome shotgun (WGS) entry which is preliminary data.</text>
</comment>
<evidence type="ECO:0000313" key="2">
    <source>
        <dbReference type="EMBL" id="MBF4163170.1"/>
    </source>
</evidence>
<evidence type="ECO:0000313" key="3">
    <source>
        <dbReference type="Proteomes" id="UP000656804"/>
    </source>
</evidence>
<reference evidence="2" key="1">
    <citation type="submission" date="2020-11" db="EMBL/GenBank/DDBJ databases">
        <title>Nocardioides sp. CBS4Y-1, whole genome shotgun sequence.</title>
        <authorList>
            <person name="Tuo L."/>
        </authorList>
    </citation>
    <scope>NUCLEOTIDE SEQUENCE</scope>
    <source>
        <strain evidence="2">CBS4Y-1</strain>
    </source>
</reference>
<dbReference type="EMBL" id="JADIVZ010000009">
    <property type="protein sequence ID" value="MBF4163170.1"/>
    <property type="molecule type" value="Genomic_DNA"/>
</dbReference>
<dbReference type="RefSeq" id="WP_194504419.1">
    <property type="nucleotide sequence ID" value="NZ_JADIVZ010000009.1"/>
</dbReference>
<accession>A0A930V3R6</accession>